<evidence type="ECO:0000256" key="1">
    <source>
        <dbReference type="SAM" id="MobiDB-lite"/>
    </source>
</evidence>
<evidence type="ECO:0000313" key="2">
    <source>
        <dbReference type="EMBL" id="MBA0568118.1"/>
    </source>
</evidence>
<organism evidence="2 3">
    <name type="scientific">Gossypium lobatum</name>
    <dbReference type="NCBI Taxonomy" id="34289"/>
    <lineage>
        <taxon>Eukaryota</taxon>
        <taxon>Viridiplantae</taxon>
        <taxon>Streptophyta</taxon>
        <taxon>Embryophyta</taxon>
        <taxon>Tracheophyta</taxon>
        <taxon>Spermatophyta</taxon>
        <taxon>Magnoliopsida</taxon>
        <taxon>eudicotyledons</taxon>
        <taxon>Gunneridae</taxon>
        <taxon>Pentapetalae</taxon>
        <taxon>rosids</taxon>
        <taxon>malvids</taxon>
        <taxon>Malvales</taxon>
        <taxon>Malvaceae</taxon>
        <taxon>Malvoideae</taxon>
        <taxon>Gossypium</taxon>
    </lineage>
</organism>
<dbReference type="EMBL" id="JABEZX010000010">
    <property type="protein sequence ID" value="MBA0568118.1"/>
    <property type="molecule type" value="Genomic_DNA"/>
</dbReference>
<name>A0A7J8MTS3_9ROSI</name>
<reference evidence="2 3" key="1">
    <citation type="journal article" date="2019" name="Genome Biol. Evol.">
        <title>Insights into the evolution of the New World diploid cottons (Gossypium, subgenus Houzingenia) based on genome sequencing.</title>
        <authorList>
            <person name="Grover C.E."/>
            <person name="Arick M.A. 2nd"/>
            <person name="Thrash A."/>
            <person name="Conover J.L."/>
            <person name="Sanders W.S."/>
            <person name="Peterson D.G."/>
            <person name="Frelichowski J.E."/>
            <person name="Scheffler J.A."/>
            <person name="Scheffler B.E."/>
            <person name="Wendel J.F."/>
        </authorList>
    </citation>
    <scope>NUCLEOTIDE SEQUENCE [LARGE SCALE GENOMIC DNA]</scope>
    <source>
        <strain evidence="2">157</strain>
        <tissue evidence="2">Leaf</tissue>
    </source>
</reference>
<accession>A0A7J8MTS3</accession>
<protein>
    <submittedName>
        <fullName evidence="2">Uncharacterized protein</fullName>
    </submittedName>
</protein>
<dbReference type="AlphaFoldDB" id="A0A7J8MTS3"/>
<proteinExistence type="predicted"/>
<sequence>MRGEERSGCQRSKKKKEGAAMTVV</sequence>
<feature type="region of interest" description="Disordered" evidence="1">
    <location>
        <begin position="1"/>
        <end position="24"/>
    </location>
</feature>
<comment type="caution">
    <text evidence="2">The sequence shown here is derived from an EMBL/GenBank/DDBJ whole genome shotgun (WGS) entry which is preliminary data.</text>
</comment>
<keyword evidence="3" id="KW-1185">Reference proteome</keyword>
<gene>
    <name evidence="2" type="ORF">Golob_005631</name>
</gene>
<dbReference type="Proteomes" id="UP000593572">
    <property type="component" value="Unassembled WGS sequence"/>
</dbReference>
<evidence type="ECO:0000313" key="3">
    <source>
        <dbReference type="Proteomes" id="UP000593572"/>
    </source>
</evidence>